<comment type="caution">
    <text evidence="5">The sequence shown here is derived from an EMBL/GenBank/DDBJ whole genome shotgun (WGS) entry which is preliminary data.</text>
</comment>
<dbReference type="Proteomes" id="UP001163046">
    <property type="component" value="Unassembled WGS sequence"/>
</dbReference>
<keyword evidence="6" id="KW-1185">Reference proteome</keyword>
<gene>
    <name evidence="5" type="ORF">OS493_009017</name>
</gene>
<dbReference type="OrthoDB" id="5979482at2759"/>
<protein>
    <recommendedName>
        <fullName evidence="4">HECT domain-containing protein</fullName>
    </recommendedName>
</protein>
<evidence type="ECO:0000256" key="1">
    <source>
        <dbReference type="ARBA" id="ARBA00022786"/>
    </source>
</evidence>
<comment type="caution">
    <text evidence="2">Lacks conserved residue(s) required for the propagation of feature annotation.</text>
</comment>
<evidence type="ECO:0000256" key="3">
    <source>
        <dbReference type="SAM" id="MobiDB-lite"/>
    </source>
</evidence>
<proteinExistence type="predicted"/>
<dbReference type="EMBL" id="MU826353">
    <property type="protein sequence ID" value="KAJ7380550.1"/>
    <property type="molecule type" value="Genomic_DNA"/>
</dbReference>
<dbReference type="SUPFAM" id="SSF56204">
    <property type="entry name" value="Hect, E3 ligase catalytic domain"/>
    <property type="match status" value="1"/>
</dbReference>
<dbReference type="InterPro" id="IPR035983">
    <property type="entry name" value="Hect_E3_ubiquitin_ligase"/>
</dbReference>
<keyword evidence="1 2" id="KW-0833">Ubl conjugation pathway</keyword>
<dbReference type="InterPro" id="IPR000569">
    <property type="entry name" value="HECT_dom"/>
</dbReference>
<sequence>MVDARLALLSLAPEDFSISLSCCYNYTQNFRKGTHEAKRHHEGKGINACVSLHKAPDTAPTKDLVVNVHWSSANVNAIRDEAAENSSETFVDSYDAKQVVRPNDKHSNKTWRRCEYQDHTYDQSRNNAVTPMSHLLLKTEETRRDVKFTNNVGANASDVLFSSQEKEETTIHQTRTGWAVTVLRLSLYENETVFRSINEILYLMMLPHLDHYFRDLNTGKLKQSFVFVVDNGVDMPRSPLVQMLLVRLLKYLGLKKICQVSFAKYHSKRNPVERVHAPEEKALSKHGPFESPKHDPHTPKHKKEMETMAEEVRIVFGQAKFASQPILCVRGLKDSEEFVFDDEEDMHNFLAMNEQRKMECPLSYKVAKNGISQELSLIWGLDDSFDEEYAEDYRMLNNDIGSSNKTAWQDKYTTAIFNDSSLFQRYVLQPIPDYVRWYLSGGEMHYLPYEQRRDFVYGPWDDIPELFLPSRILDLLFLGIPSISTRIVTSVSLLTWCPVEAVQKSLSKKSDEMEEKYHDCLERQRWRQHPLFAEKRETLETKCKKSGLDCSGGKHLLVKRLASKESSSLPPAIEEYTGDISSIPCTAKEISKLPVSTLKQVLYFHNIPTQGRKDQLALRVMAIRTGNKHLLFSRELSAMEDLIGAAKLAIAEQIKDNAMKDKVIYREREFQRETKATISAKRPRENASISNEERKEDNGPAVPEGTSLSNLHNIFEDLQQVIKATREVNIDKGDPDNIEAINMPGTRVAVIWKEEDAMSGWNPGWYNAVVRAYSQTLDEITIEYVSEPSKRYTMKVKESVNEGLLKLLKVNCDSDIYDEVTEIGARIQVRWAGNDVKETGWKAGWYAAEVNEDDMEELKGRRLRCFNSLSSWRKFSVRRDNIVDDFLEAYEKEGMDSSRLTTEFVNKEGMDVDGLTREAFTLFWNECFYRYFEGTGLYVPRVDPDCTKRLFHTLGRIASHGFLS</sequence>
<feature type="region of interest" description="Disordered" evidence="3">
    <location>
        <begin position="281"/>
        <end position="300"/>
    </location>
</feature>
<dbReference type="AlphaFoldDB" id="A0A9X0CYT3"/>
<evidence type="ECO:0000259" key="4">
    <source>
        <dbReference type="PROSITE" id="PS50237"/>
    </source>
</evidence>
<evidence type="ECO:0000313" key="6">
    <source>
        <dbReference type="Proteomes" id="UP001163046"/>
    </source>
</evidence>
<feature type="domain" description="HECT" evidence="4">
    <location>
        <begin position="891"/>
        <end position="928"/>
    </location>
</feature>
<dbReference type="GO" id="GO:0004842">
    <property type="term" value="F:ubiquitin-protein transferase activity"/>
    <property type="evidence" value="ECO:0007669"/>
    <property type="project" value="InterPro"/>
</dbReference>
<reference evidence="5" key="1">
    <citation type="submission" date="2023-01" db="EMBL/GenBank/DDBJ databases">
        <title>Genome assembly of the deep-sea coral Lophelia pertusa.</title>
        <authorList>
            <person name="Herrera S."/>
            <person name="Cordes E."/>
        </authorList>
    </citation>
    <scope>NUCLEOTIDE SEQUENCE</scope>
    <source>
        <strain evidence="5">USNM1676648</strain>
        <tissue evidence="5">Polyp</tissue>
    </source>
</reference>
<feature type="region of interest" description="Disordered" evidence="3">
    <location>
        <begin position="675"/>
        <end position="707"/>
    </location>
</feature>
<dbReference type="PROSITE" id="PS50237">
    <property type="entry name" value="HECT"/>
    <property type="match status" value="1"/>
</dbReference>
<organism evidence="5 6">
    <name type="scientific">Desmophyllum pertusum</name>
    <dbReference type="NCBI Taxonomy" id="174260"/>
    <lineage>
        <taxon>Eukaryota</taxon>
        <taxon>Metazoa</taxon>
        <taxon>Cnidaria</taxon>
        <taxon>Anthozoa</taxon>
        <taxon>Hexacorallia</taxon>
        <taxon>Scleractinia</taxon>
        <taxon>Caryophylliina</taxon>
        <taxon>Caryophylliidae</taxon>
        <taxon>Desmophyllum</taxon>
    </lineage>
</organism>
<dbReference type="SUPFAM" id="SSF68906">
    <property type="entry name" value="SAP domain"/>
    <property type="match status" value="1"/>
</dbReference>
<evidence type="ECO:0000313" key="5">
    <source>
        <dbReference type="EMBL" id="KAJ7380550.1"/>
    </source>
</evidence>
<accession>A0A9X0CYT3</accession>
<dbReference type="InterPro" id="IPR036361">
    <property type="entry name" value="SAP_dom_sf"/>
</dbReference>
<dbReference type="Gene3D" id="3.90.1750.10">
    <property type="entry name" value="Hect, E3 ligase catalytic domains"/>
    <property type="match status" value="1"/>
</dbReference>
<evidence type="ECO:0000256" key="2">
    <source>
        <dbReference type="PROSITE-ProRule" id="PRU00104"/>
    </source>
</evidence>
<name>A0A9X0CYT3_9CNID</name>